<evidence type="ECO:0000256" key="1">
    <source>
        <dbReference type="ARBA" id="ARBA00023002"/>
    </source>
</evidence>
<dbReference type="EMBL" id="CP048209">
    <property type="protein sequence ID" value="QHT60224.1"/>
    <property type="molecule type" value="Genomic_DNA"/>
</dbReference>
<feature type="domain" description="NADP-dependent oxidoreductase" evidence="2">
    <location>
        <begin position="16"/>
        <end position="318"/>
    </location>
</feature>
<dbReference type="KEGG" id="plyc:GXP70_09900"/>
<dbReference type="PANTHER" id="PTHR43364">
    <property type="entry name" value="NADH-SPECIFIC METHYLGLYOXAL REDUCTASE-RELATED"/>
    <property type="match status" value="1"/>
</dbReference>
<gene>
    <name evidence="3" type="ORF">GXP70_09900</name>
</gene>
<dbReference type="PANTHER" id="PTHR43364:SF4">
    <property type="entry name" value="NAD(P)-LINKED OXIDOREDUCTASE SUPERFAMILY PROTEIN"/>
    <property type="match status" value="1"/>
</dbReference>
<protein>
    <submittedName>
        <fullName evidence="3">Aldo/keto reductase</fullName>
    </submittedName>
</protein>
<dbReference type="InterPro" id="IPR050523">
    <property type="entry name" value="AKR_Detox_Biosynth"/>
</dbReference>
<dbReference type="Gene3D" id="3.20.20.100">
    <property type="entry name" value="NADP-dependent oxidoreductase domain"/>
    <property type="match status" value="1"/>
</dbReference>
<proteinExistence type="predicted"/>
<dbReference type="SUPFAM" id="SSF51430">
    <property type="entry name" value="NAD(P)-linked oxidoreductase"/>
    <property type="match status" value="1"/>
</dbReference>
<evidence type="ECO:0000313" key="3">
    <source>
        <dbReference type="EMBL" id="QHT60224.1"/>
    </source>
</evidence>
<dbReference type="Pfam" id="PF00248">
    <property type="entry name" value="Aldo_ket_red"/>
    <property type="match status" value="1"/>
</dbReference>
<dbReference type="RefSeq" id="WP_162356286.1">
    <property type="nucleotide sequence ID" value="NZ_CP048209.1"/>
</dbReference>
<keyword evidence="4" id="KW-1185">Reference proteome</keyword>
<dbReference type="InterPro" id="IPR036812">
    <property type="entry name" value="NAD(P)_OxRdtase_dom_sf"/>
</dbReference>
<sequence>MRHRTIPGTDLNAAVIVMGTAGFGGGMTEEAAFRLFDLYVEQDGNFFDTAIVYDDWLNQGRSLTELRLGKWLKERGSRSKLLIATKGGHPELSSMHIGRLGREEIVADVERSLRQLQTDYIDLYWLHRDDPSRPVDGIMDTLDDLIKAGKIRSIGCSNWTVERIKQAQAYAAANGRTPFAASQPLWNLAVLNPGSIGDPTLVAMTDGDKRYFEETGMAVIPFSSQANGFFGGRYARGREAGSQGSASAVERQYFNAASFDRLERVQALAAELGAASSAVALAYLTAHDFPVYPIIGATKPEYVRESCSAGDLALTPAQKRFLETGER</sequence>
<keyword evidence="1" id="KW-0560">Oxidoreductase</keyword>
<accession>A0A6C0FY91</accession>
<organism evidence="3 4">
    <name type="scientific">Paenibacillus lycopersici</name>
    <dbReference type="NCBI Taxonomy" id="2704462"/>
    <lineage>
        <taxon>Bacteria</taxon>
        <taxon>Bacillati</taxon>
        <taxon>Bacillota</taxon>
        <taxon>Bacilli</taxon>
        <taxon>Bacillales</taxon>
        <taxon>Paenibacillaceae</taxon>
        <taxon>Paenibacillus</taxon>
    </lineage>
</organism>
<evidence type="ECO:0000259" key="2">
    <source>
        <dbReference type="Pfam" id="PF00248"/>
    </source>
</evidence>
<dbReference type="Proteomes" id="UP000476064">
    <property type="component" value="Chromosome"/>
</dbReference>
<dbReference type="GO" id="GO:0005829">
    <property type="term" value="C:cytosol"/>
    <property type="evidence" value="ECO:0007669"/>
    <property type="project" value="TreeGrafter"/>
</dbReference>
<dbReference type="GO" id="GO:0016491">
    <property type="term" value="F:oxidoreductase activity"/>
    <property type="evidence" value="ECO:0007669"/>
    <property type="project" value="UniProtKB-KW"/>
</dbReference>
<name>A0A6C0FY91_9BACL</name>
<reference evidence="3 4" key="1">
    <citation type="submission" date="2020-01" db="EMBL/GenBank/DDBJ databases">
        <title>Paenibacillus sp. nov., isolated from tomato rhizosphere.</title>
        <authorList>
            <person name="Weon H.-Y."/>
            <person name="Lee S.A."/>
        </authorList>
    </citation>
    <scope>NUCLEOTIDE SEQUENCE [LARGE SCALE GENOMIC DNA]</scope>
    <source>
        <strain evidence="3 4">12200R-189</strain>
    </source>
</reference>
<dbReference type="InterPro" id="IPR023210">
    <property type="entry name" value="NADP_OxRdtase_dom"/>
</dbReference>
<dbReference type="AlphaFoldDB" id="A0A6C0FY91"/>
<dbReference type="CDD" id="cd19082">
    <property type="entry name" value="AKR_AKR10A1_2"/>
    <property type="match status" value="1"/>
</dbReference>
<evidence type="ECO:0000313" key="4">
    <source>
        <dbReference type="Proteomes" id="UP000476064"/>
    </source>
</evidence>